<dbReference type="Pfam" id="PF03747">
    <property type="entry name" value="ADP_ribosyl_GH"/>
    <property type="match status" value="1"/>
</dbReference>
<dbReference type="Gene3D" id="2.60.120.560">
    <property type="entry name" value="Exo-inulinase, domain 1"/>
    <property type="match status" value="1"/>
</dbReference>
<dbReference type="Proteomes" id="UP000799537">
    <property type="component" value="Unassembled WGS sequence"/>
</dbReference>
<dbReference type="GO" id="GO:0046872">
    <property type="term" value="F:metal ion binding"/>
    <property type="evidence" value="ECO:0007669"/>
    <property type="project" value="UniProtKB-KW"/>
</dbReference>
<sequence length="718" mass="78195">MPSPLPSDHLERVYAGVVGNVIGVYLGRPFEGWPREAILSELGHVRYYVHEKCGARLIVVDDDISATFMVPRAAFDEHGHRSDLTSDEIGSTLLNNAVENGTTYWWGGRGLSTEHTAMLNLLGGISGEHSGSVETNGAIVAEQLGAQIFIDGWALATPAQPDVTARLATAAAKVTHGGECIYAAVAWAVMESEAFRSNDVKHLFSTALKYIPSSSAIARVYTEIPEWADIDKDWEKTRQRIEDKYYGLGFGHILPNHAIKVLALVYGGQSFHEALYITVTSGMDTDSNGGNIGCLLGIMHGLAGIDQGGPNWRGPVSDRCFVSSADPGYAVNDMASIAYDFVNMGRKLVGEPSIVPKEGAKFHFTLPGSVQGFQQPKDPFLANIEQAMDDGETPHLAIRLRGLCLGVESPETLTTVSLEPELSGKQHYSIFASPTLSPGQTVKAYVKSCPKTTAAVTVQLILKRIEKYISLTTEHGPALVLQPGNRQVIEWTIPDDYDGQPIQQIGLGLSVPASEGGRADGTIWLESLDWSGTPSTTLVRPSDNIISLPTLASLTAAMWRLTWLNNVSSWIEYMPQSFFLTQRFGEGSLIYGSREWHDYSVTANELTINMSRTGSGLAVRVRGLNRWYALLFQPKGKIALVKAADRRRDVLASKTFKWSTHTAYQVEVSVQGARLKGYVNNELLLEAQDDTYKSGAIGMIVSEGSMSVDKIQVGKAEK</sequence>
<dbReference type="SUPFAM" id="SSF101478">
    <property type="entry name" value="ADP-ribosylglycohydrolase"/>
    <property type="match status" value="1"/>
</dbReference>
<dbReference type="EMBL" id="ML993589">
    <property type="protein sequence ID" value="KAF2169060.1"/>
    <property type="molecule type" value="Genomic_DNA"/>
</dbReference>
<dbReference type="Gene3D" id="1.10.4080.10">
    <property type="entry name" value="ADP-ribosylation/Crystallin J1"/>
    <property type="match status" value="1"/>
</dbReference>
<comment type="cofactor">
    <cofactor evidence="1">
        <name>Mg(2+)</name>
        <dbReference type="ChEBI" id="CHEBI:18420"/>
    </cofactor>
    <text evidence="1">Binds 2 magnesium ions per subunit.</text>
</comment>
<feature type="binding site" evidence="1">
    <location>
        <position position="63"/>
    </location>
    <ligand>
        <name>Mg(2+)</name>
        <dbReference type="ChEBI" id="CHEBI:18420"/>
        <label>1</label>
    </ligand>
</feature>
<dbReference type="InterPro" id="IPR005502">
    <property type="entry name" value="Ribosyl_crysJ1"/>
</dbReference>
<name>A0A6A6CSC7_ZASCE</name>
<keyword evidence="1" id="KW-0460">Magnesium</keyword>
<dbReference type="RefSeq" id="XP_033669949.1">
    <property type="nucleotide sequence ID" value="XM_033805687.1"/>
</dbReference>
<dbReference type="Gene3D" id="2.60.120.260">
    <property type="entry name" value="Galactose-binding domain-like"/>
    <property type="match status" value="1"/>
</dbReference>
<protein>
    <recommendedName>
        <fullName evidence="4">ADP-ribosylglycohydrolase</fullName>
    </recommendedName>
</protein>
<evidence type="ECO:0000256" key="1">
    <source>
        <dbReference type="PIRSR" id="PIRSR605502-1"/>
    </source>
</evidence>
<dbReference type="AlphaFoldDB" id="A0A6A6CSC7"/>
<dbReference type="InterPro" id="IPR036705">
    <property type="entry name" value="Ribosyl_crysJ1_sf"/>
</dbReference>
<proteinExistence type="predicted"/>
<gene>
    <name evidence="2" type="ORF">M409DRAFT_21069</name>
</gene>
<dbReference type="OrthoDB" id="44736at2759"/>
<feature type="binding site" evidence="1">
    <location>
        <position position="287"/>
    </location>
    <ligand>
        <name>Mg(2+)</name>
        <dbReference type="ChEBI" id="CHEBI:18420"/>
        <label>1</label>
    </ligand>
</feature>
<feature type="binding site" evidence="1">
    <location>
        <position position="284"/>
    </location>
    <ligand>
        <name>Mg(2+)</name>
        <dbReference type="ChEBI" id="CHEBI:18420"/>
        <label>1</label>
    </ligand>
</feature>
<dbReference type="GeneID" id="54558959"/>
<organism evidence="2 3">
    <name type="scientific">Zasmidium cellare ATCC 36951</name>
    <dbReference type="NCBI Taxonomy" id="1080233"/>
    <lineage>
        <taxon>Eukaryota</taxon>
        <taxon>Fungi</taxon>
        <taxon>Dikarya</taxon>
        <taxon>Ascomycota</taxon>
        <taxon>Pezizomycotina</taxon>
        <taxon>Dothideomycetes</taxon>
        <taxon>Dothideomycetidae</taxon>
        <taxon>Mycosphaerellales</taxon>
        <taxon>Mycosphaerellaceae</taxon>
        <taxon>Zasmidium</taxon>
    </lineage>
</organism>
<evidence type="ECO:0000313" key="3">
    <source>
        <dbReference type="Proteomes" id="UP000799537"/>
    </source>
</evidence>
<accession>A0A6A6CSC7</accession>
<evidence type="ECO:0008006" key="4">
    <source>
        <dbReference type="Google" id="ProtNLM"/>
    </source>
</evidence>
<keyword evidence="3" id="KW-1185">Reference proteome</keyword>
<keyword evidence="1" id="KW-0479">Metal-binding</keyword>
<feature type="binding site" evidence="1">
    <location>
        <position position="62"/>
    </location>
    <ligand>
        <name>Mg(2+)</name>
        <dbReference type="ChEBI" id="CHEBI:18420"/>
        <label>1</label>
    </ligand>
</feature>
<reference evidence="2" key="1">
    <citation type="journal article" date="2020" name="Stud. Mycol.">
        <title>101 Dothideomycetes genomes: a test case for predicting lifestyles and emergence of pathogens.</title>
        <authorList>
            <person name="Haridas S."/>
            <person name="Albert R."/>
            <person name="Binder M."/>
            <person name="Bloem J."/>
            <person name="Labutti K."/>
            <person name="Salamov A."/>
            <person name="Andreopoulos B."/>
            <person name="Baker S."/>
            <person name="Barry K."/>
            <person name="Bills G."/>
            <person name="Bluhm B."/>
            <person name="Cannon C."/>
            <person name="Castanera R."/>
            <person name="Culley D."/>
            <person name="Daum C."/>
            <person name="Ezra D."/>
            <person name="Gonzalez J."/>
            <person name="Henrissat B."/>
            <person name="Kuo A."/>
            <person name="Liang C."/>
            <person name="Lipzen A."/>
            <person name="Lutzoni F."/>
            <person name="Magnuson J."/>
            <person name="Mondo S."/>
            <person name="Nolan M."/>
            <person name="Ohm R."/>
            <person name="Pangilinan J."/>
            <person name="Park H.-J."/>
            <person name="Ramirez L."/>
            <person name="Alfaro M."/>
            <person name="Sun H."/>
            <person name="Tritt A."/>
            <person name="Yoshinaga Y."/>
            <person name="Zwiers L.-H."/>
            <person name="Turgeon B."/>
            <person name="Goodwin S."/>
            <person name="Spatafora J."/>
            <person name="Crous P."/>
            <person name="Grigoriev I."/>
        </authorList>
    </citation>
    <scope>NUCLEOTIDE SEQUENCE</scope>
    <source>
        <strain evidence="2">ATCC 36951</strain>
    </source>
</reference>
<evidence type="ECO:0000313" key="2">
    <source>
        <dbReference type="EMBL" id="KAF2169060.1"/>
    </source>
</evidence>
<feature type="binding site" evidence="1">
    <location>
        <position position="286"/>
    </location>
    <ligand>
        <name>Mg(2+)</name>
        <dbReference type="ChEBI" id="CHEBI:18420"/>
        <label>1</label>
    </ligand>
</feature>